<feature type="region of interest" description="LID" evidence="4">
    <location>
        <begin position="121"/>
        <end position="158"/>
    </location>
</feature>
<dbReference type="EC" id="2.7.4.3" evidence="4 6"/>
<keyword evidence="4" id="KW-0479">Metal-binding</keyword>
<gene>
    <name evidence="4" type="primary">adk</name>
    <name evidence="8" type="ORF">TCARB_1437</name>
</gene>
<comment type="domain">
    <text evidence="4">Consists of three domains, a large central CORE domain and two small peripheral domains, NMPbind and LID, which undergo movements during catalysis. The LID domain closes over the site of phosphoryl transfer upon ATP binding. Assembling and dissambling the active center during each catalytic cycle provides an effective means to prevent ATP hydrolysis. Some bacteria have evolved a zinc-coordinating structure that stabilizes the LID domain.</text>
</comment>
<feature type="binding site" evidence="4">
    <location>
        <begin position="10"/>
        <end position="15"/>
    </location>
    <ligand>
        <name>ATP</name>
        <dbReference type="ChEBI" id="CHEBI:30616"/>
    </ligand>
</feature>
<evidence type="ECO:0000256" key="2">
    <source>
        <dbReference type="ARBA" id="ARBA00022741"/>
    </source>
</evidence>
<feature type="binding site" evidence="4">
    <location>
        <position position="128"/>
    </location>
    <ligand>
        <name>Zn(2+)</name>
        <dbReference type="ChEBI" id="CHEBI:29105"/>
        <note>structural</note>
    </ligand>
</feature>
<evidence type="ECO:0000256" key="5">
    <source>
        <dbReference type="RuleBase" id="RU003330"/>
    </source>
</evidence>
<keyword evidence="3 4" id="KW-0418">Kinase</keyword>
<feature type="binding site" evidence="4">
    <location>
        <position position="148"/>
    </location>
    <ligand>
        <name>Zn(2+)</name>
        <dbReference type="ChEBI" id="CHEBI:29105"/>
        <note>structural</note>
    </ligand>
</feature>
<keyword evidence="4" id="KW-0963">Cytoplasm</keyword>
<dbReference type="InterPro" id="IPR033690">
    <property type="entry name" value="Adenylat_kinase_CS"/>
</dbReference>
<dbReference type="PANTHER" id="PTHR23359">
    <property type="entry name" value="NUCLEOTIDE KINASE"/>
    <property type="match status" value="1"/>
</dbReference>
<dbReference type="NCBIfam" id="NF001380">
    <property type="entry name" value="PRK00279.1-2"/>
    <property type="match status" value="1"/>
</dbReference>
<comment type="subcellular location">
    <subcellularLocation>
        <location evidence="4 6">Cytoplasm</location>
    </subcellularLocation>
</comment>
<dbReference type="Gene3D" id="3.40.50.300">
    <property type="entry name" value="P-loop containing nucleotide triphosphate hydrolases"/>
    <property type="match status" value="1"/>
</dbReference>
<proteinExistence type="inferred from homology"/>
<dbReference type="KEGG" id="tcb:TCARB_1437"/>
<evidence type="ECO:0000256" key="1">
    <source>
        <dbReference type="ARBA" id="ARBA00022679"/>
    </source>
</evidence>
<evidence type="ECO:0000256" key="4">
    <source>
        <dbReference type="HAMAP-Rule" id="MF_00235"/>
    </source>
</evidence>
<dbReference type="GO" id="GO:0008270">
    <property type="term" value="F:zinc ion binding"/>
    <property type="evidence" value="ECO:0007669"/>
    <property type="project" value="UniProtKB-UniRule"/>
</dbReference>
<dbReference type="AlphaFoldDB" id="A0A3G1A877"/>
<dbReference type="PROSITE" id="PS00113">
    <property type="entry name" value="ADENYLATE_KINASE"/>
    <property type="match status" value="1"/>
</dbReference>
<sequence length="213" mass="24309">MKLVFIGPPGVGKGTYAKAVSEKFGIPHISTGDIFREEIKKGSELGKRVKEFLDKGLLVPDDIVIEVVKQRLSMDDCRKGFILDGFPRTLQQAEALEQFASPEWAFLFQARDETILERLGGRRVCPKCGAIYHIKYMPPKVPGICDKCGTPLIQRKDDTPEVIMERLKIYREQFTPIILFYKERGRLVEIDANEQADKVVPVVIERLRKLYNV</sequence>
<feature type="binding site" evidence="4">
    <location>
        <position position="145"/>
    </location>
    <ligand>
        <name>Zn(2+)</name>
        <dbReference type="ChEBI" id="CHEBI:29105"/>
        <note>structural</note>
    </ligand>
</feature>
<keyword evidence="1 4" id="KW-0808">Transferase</keyword>
<comment type="subunit">
    <text evidence="4 6">Monomer.</text>
</comment>
<feature type="binding site" evidence="4">
    <location>
        <begin position="57"/>
        <end position="59"/>
    </location>
    <ligand>
        <name>AMP</name>
        <dbReference type="ChEBI" id="CHEBI:456215"/>
    </ligand>
</feature>
<dbReference type="InterPro" id="IPR027417">
    <property type="entry name" value="P-loop_NTPase"/>
</dbReference>
<evidence type="ECO:0000256" key="3">
    <source>
        <dbReference type="ARBA" id="ARBA00022777"/>
    </source>
</evidence>
<evidence type="ECO:0000313" key="8">
    <source>
        <dbReference type="EMBL" id="AJB42483.1"/>
    </source>
</evidence>
<reference evidence="9" key="1">
    <citation type="book" date="2010" name="EXTREMOPHILES" publisher="0:0-0">
        <title>Complete genome sequences of ten hyperthermophilic archaea reveal their metabolic capabilities and possible ecological roles.</title>
        <editorList>
            <person name="?"/>
        </editorList>
        <authorList>
            <person name="Ravin N.V."/>
            <person name="Mardanov A.V."/>
            <person name="Bonch-Osmolovskaya E.A."/>
            <person name="Skryabin K.G."/>
        </authorList>
    </citation>
    <scope>NUCLEOTIDE SEQUENCE [LARGE SCALE GENOMIC DNA]</scope>
    <source>
        <strain evidence="9">1505</strain>
    </source>
</reference>
<dbReference type="NCBIfam" id="TIGR01351">
    <property type="entry name" value="adk"/>
    <property type="match status" value="1"/>
</dbReference>
<feature type="binding site" evidence="4">
    <location>
        <position position="31"/>
    </location>
    <ligand>
        <name>AMP</name>
        <dbReference type="ChEBI" id="CHEBI:456215"/>
    </ligand>
</feature>
<feature type="binding site" evidence="4">
    <location>
        <position position="166"/>
    </location>
    <ligand>
        <name>AMP</name>
        <dbReference type="ChEBI" id="CHEBI:456215"/>
    </ligand>
</feature>
<dbReference type="FunFam" id="3.40.50.300:FF:000106">
    <property type="entry name" value="Adenylate kinase mitochondrial"/>
    <property type="match status" value="1"/>
</dbReference>
<dbReference type="GeneID" id="25406843"/>
<dbReference type="HAMAP" id="MF_00235">
    <property type="entry name" value="Adenylate_kinase_Adk"/>
    <property type="match status" value="1"/>
</dbReference>
<organism evidence="8 9">
    <name type="scientific">Thermofilum adornatum 1505</name>
    <dbReference type="NCBI Taxonomy" id="697581"/>
    <lineage>
        <taxon>Archaea</taxon>
        <taxon>Thermoproteota</taxon>
        <taxon>Thermoprotei</taxon>
        <taxon>Thermofilales</taxon>
        <taxon>Thermofilaceae</taxon>
        <taxon>Thermofilum</taxon>
    </lineage>
</organism>
<dbReference type="InterPro" id="IPR007862">
    <property type="entry name" value="Adenylate_kinase_lid-dom"/>
</dbReference>
<dbReference type="Proteomes" id="UP000266720">
    <property type="component" value="Chromosome"/>
</dbReference>
<feature type="binding site" evidence="4">
    <location>
        <position position="36"/>
    </location>
    <ligand>
        <name>AMP</name>
        <dbReference type="ChEBI" id="CHEBI:456215"/>
    </ligand>
</feature>
<dbReference type="GO" id="GO:0044209">
    <property type="term" value="P:AMP salvage"/>
    <property type="evidence" value="ECO:0007669"/>
    <property type="project" value="UniProtKB-UniRule"/>
</dbReference>
<dbReference type="GO" id="GO:0004017">
    <property type="term" value="F:AMP kinase activity"/>
    <property type="evidence" value="ECO:0007669"/>
    <property type="project" value="UniProtKB-UniRule"/>
</dbReference>
<dbReference type="NCBIfam" id="NF001381">
    <property type="entry name" value="PRK00279.1-3"/>
    <property type="match status" value="1"/>
</dbReference>
<dbReference type="InterPro" id="IPR000850">
    <property type="entry name" value="Adenylat/UMP-CMP_kin"/>
</dbReference>
<dbReference type="GeneID" id="16573001"/>
<dbReference type="Pfam" id="PF00406">
    <property type="entry name" value="ADK"/>
    <property type="match status" value="1"/>
</dbReference>
<keyword evidence="2 4" id="KW-0547">Nucleotide-binding</keyword>
<evidence type="ECO:0000313" key="9">
    <source>
        <dbReference type="Proteomes" id="UP000266720"/>
    </source>
</evidence>
<comment type="pathway">
    <text evidence="4">Purine metabolism; AMP biosynthesis via salvage pathway; AMP from ADP: step 1/1.</text>
</comment>
<feature type="region of interest" description="NMP" evidence="4">
    <location>
        <begin position="30"/>
        <end position="59"/>
    </location>
</feature>
<feature type="binding site" evidence="4">
    <location>
        <position position="194"/>
    </location>
    <ligand>
        <name>ATP</name>
        <dbReference type="ChEBI" id="CHEBI:30616"/>
    </ligand>
</feature>
<keyword evidence="4" id="KW-0862">Zinc</keyword>
<dbReference type="GO" id="GO:0005524">
    <property type="term" value="F:ATP binding"/>
    <property type="evidence" value="ECO:0007669"/>
    <property type="project" value="UniProtKB-UniRule"/>
</dbReference>
<name>A0A3G1A877_9CREN</name>
<dbReference type="Pfam" id="PF05191">
    <property type="entry name" value="ADK_lid"/>
    <property type="match status" value="1"/>
</dbReference>
<evidence type="ECO:0000259" key="7">
    <source>
        <dbReference type="Pfam" id="PF05191"/>
    </source>
</evidence>
<feature type="domain" description="Adenylate kinase active site lid" evidence="7">
    <location>
        <begin position="122"/>
        <end position="157"/>
    </location>
</feature>
<feature type="binding site" evidence="4">
    <location>
        <begin position="85"/>
        <end position="88"/>
    </location>
    <ligand>
        <name>AMP</name>
        <dbReference type="ChEBI" id="CHEBI:456215"/>
    </ligand>
</feature>
<dbReference type="RefSeq" id="WP_020962048.1">
    <property type="nucleotide sequence ID" value="NZ_CP007493.1"/>
</dbReference>
<dbReference type="STRING" id="697581.TCARB_1437"/>
<feature type="binding site" evidence="4">
    <location>
        <begin position="131"/>
        <end position="132"/>
    </location>
    <ligand>
        <name>ATP</name>
        <dbReference type="ChEBI" id="CHEBI:30616"/>
    </ligand>
</feature>
<comment type="similarity">
    <text evidence="4 5">Belongs to the adenylate kinase family.</text>
</comment>
<dbReference type="EMBL" id="CP007493">
    <property type="protein sequence ID" value="AJB42483.1"/>
    <property type="molecule type" value="Genomic_DNA"/>
</dbReference>
<dbReference type="SUPFAM" id="SSF52540">
    <property type="entry name" value="P-loop containing nucleoside triphosphate hydrolases"/>
    <property type="match status" value="1"/>
</dbReference>
<dbReference type="CDD" id="cd01428">
    <property type="entry name" value="ADK"/>
    <property type="match status" value="1"/>
</dbReference>
<dbReference type="UniPathway" id="UPA00588">
    <property type="reaction ID" value="UER00649"/>
</dbReference>
<dbReference type="InterPro" id="IPR006259">
    <property type="entry name" value="Adenyl_kin_sub"/>
</dbReference>
<keyword evidence="4 6" id="KW-0067">ATP-binding</keyword>
<feature type="binding site" evidence="4">
    <location>
        <position position="125"/>
    </location>
    <ligand>
        <name>Zn(2+)</name>
        <dbReference type="ChEBI" id="CHEBI:29105"/>
        <note>structural</note>
    </ligand>
</feature>
<keyword evidence="4" id="KW-0545">Nucleotide biosynthesis</keyword>
<accession>A0A3G1A877</accession>
<feature type="binding site" evidence="4">
    <location>
        <position position="155"/>
    </location>
    <ligand>
        <name>AMP</name>
        <dbReference type="ChEBI" id="CHEBI:456215"/>
    </ligand>
</feature>
<feature type="binding site" evidence="4">
    <location>
        <position position="92"/>
    </location>
    <ligand>
        <name>AMP</name>
        <dbReference type="ChEBI" id="CHEBI:456215"/>
    </ligand>
</feature>
<dbReference type="GO" id="GO:0005737">
    <property type="term" value="C:cytoplasm"/>
    <property type="evidence" value="ECO:0007669"/>
    <property type="project" value="UniProtKB-SubCell"/>
</dbReference>
<feature type="binding site" evidence="4">
    <location>
        <position position="122"/>
    </location>
    <ligand>
        <name>ATP</name>
        <dbReference type="ChEBI" id="CHEBI:30616"/>
    </ligand>
</feature>
<dbReference type="PRINTS" id="PR00094">
    <property type="entry name" value="ADENYLTKNASE"/>
</dbReference>
<evidence type="ECO:0000256" key="6">
    <source>
        <dbReference type="RuleBase" id="RU003331"/>
    </source>
</evidence>
<protein>
    <recommendedName>
        <fullName evidence="4 6">Adenylate kinase</fullName>
        <shortName evidence="4">AK</shortName>
        <ecNumber evidence="4 6">2.7.4.3</ecNumber>
    </recommendedName>
    <alternativeName>
        <fullName evidence="4">ATP-AMP transphosphorylase</fullName>
    </alternativeName>
    <alternativeName>
        <fullName evidence="4">ATP:AMP phosphotransferase</fullName>
    </alternativeName>
    <alternativeName>
        <fullName evidence="4">Adenylate monophosphate kinase</fullName>
    </alternativeName>
</protein>
<comment type="function">
    <text evidence="4">Catalyzes the reversible transfer of the terminal phosphate group between ATP and AMP. Plays an important role in cellular energy homeostasis and in adenine nucleotide metabolism.</text>
</comment>
<comment type="catalytic activity">
    <reaction evidence="4 6">
        <text>AMP + ATP = 2 ADP</text>
        <dbReference type="Rhea" id="RHEA:12973"/>
        <dbReference type="ChEBI" id="CHEBI:30616"/>
        <dbReference type="ChEBI" id="CHEBI:456215"/>
        <dbReference type="ChEBI" id="CHEBI:456216"/>
        <dbReference type="EC" id="2.7.4.3"/>
    </reaction>
</comment>